<name>A0A3G5A1S6_9VIRU</name>
<sequence>MRFNIWVLKFCYELKKLNFVNIWKIYHFFELLAAMRLFIIRFTILGIIVIEIISLFHYGKEQYECRSLGFLYVIYHAMFIPACLYFFVWSLFISSYERIVERVIDPAKLVTINIWIFASIPTFFDMLGILVENHHPKNTPLVIVPWILNTLTFCPLFFSAFFICILILYFVSFFFFGNIFYTRIKKNKINNDSFIVISYGNIKEIQNKVNENCLICHERFNDDSIVQLLKCGDKIHENCDISVSRVKKN</sequence>
<feature type="transmembrane region" description="Helical" evidence="1">
    <location>
        <begin position="112"/>
        <end position="131"/>
    </location>
</feature>
<reference evidence="2" key="1">
    <citation type="submission" date="2018-10" db="EMBL/GenBank/DDBJ databases">
        <title>Hidden diversity of soil giant viruses.</title>
        <authorList>
            <person name="Schulz F."/>
            <person name="Alteio L."/>
            <person name="Goudeau D."/>
            <person name="Ryan E.M."/>
            <person name="Malmstrom R.R."/>
            <person name="Blanchard J."/>
            <person name="Woyke T."/>
        </authorList>
    </citation>
    <scope>NUCLEOTIDE SEQUENCE</scope>
    <source>
        <strain evidence="2">HAV1</strain>
    </source>
</reference>
<protein>
    <submittedName>
        <fullName evidence="2">Uncharacterized protein</fullName>
    </submittedName>
</protein>
<organism evidence="2">
    <name type="scientific">Harvfovirus sp</name>
    <dbReference type="NCBI Taxonomy" id="2487768"/>
    <lineage>
        <taxon>Viruses</taxon>
        <taxon>Varidnaviria</taxon>
        <taxon>Bamfordvirae</taxon>
        <taxon>Nucleocytoviricota</taxon>
        <taxon>Megaviricetes</taxon>
        <taxon>Imitervirales</taxon>
        <taxon>Mimiviridae</taxon>
        <taxon>Klosneuvirinae</taxon>
    </lineage>
</organism>
<keyword evidence="1" id="KW-0812">Transmembrane</keyword>
<accession>A0A3G5A1S6</accession>
<gene>
    <name evidence="2" type="ORF">Harvfovirus20_5</name>
</gene>
<evidence type="ECO:0000313" key="2">
    <source>
        <dbReference type="EMBL" id="AYV81186.1"/>
    </source>
</evidence>
<feature type="transmembrane region" description="Helical" evidence="1">
    <location>
        <begin position="143"/>
        <end position="176"/>
    </location>
</feature>
<feature type="transmembrane region" description="Helical" evidence="1">
    <location>
        <begin position="38"/>
        <end position="58"/>
    </location>
</feature>
<dbReference type="EMBL" id="MK072262">
    <property type="protein sequence ID" value="AYV81186.1"/>
    <property type="molecule type" value="Genomic_DNA"/>
</dbReference>
<keyword evidence="1" id="KW-1133">Transmembrane helix</keyword>
<keyword evidence="1" id="KW-0472">Membrane</keyword>
<proteinExistence type="predicted"/>
<evidence type="ECO:0000256" key="1">
    <source>
        <dbReference type="SAM" id="Phobius"/>
    </source>
</evidence>
<feature type="transmembrane region" description="Helical" evidence="1">
    <location>
        <begin position="70"/>
        <end position="92"/>
    </location>
</feature>